<dbReference type="InterPro" id="IPR029058">
    <property type="entry name" value="AB_hydrolase_fold"/>
</dbReference>
<evidence type="ECO:0000313" key="3">
    <source>
        <dbReference type="Proteomes" id="UP000193240"/>
    </source>
</evidence>
<dbReference type="OMA" id="WTHAEPI"/>
<protein>
    <recommendedName>
        <fullName evidence="4">AB hydrolase-1 domain-containing protein</fullName>
    </recommendedName>
</protein>
<organism evidence="2 3">
    <name type="scientific">Epicoccum nigrum</name>
    <name type="common">Soil fungus</name>
    <name type="synonym">Epicoccum purpurascens</name>
    <dbReference type="NCBI Taxonomy" id="105696"/>
    <lineage>
        <taxon>Eukaryota</taxon>
        <taxon>Fungi</taxon>
        <taxon>Dikarya</taxon>
        <taxon>Ascomycota</taxon>
        <taxon>Pezizomycotina</taxon>
        <taxon>Dothideomycetes</taxon>
        <taxon>Pleosporomycetidae</taxon>
        <taxon>Pleosporales</taxon>
        <taxon>Pleosporineae</taxon>
        <taxon>Didymellaceae</taxon>
        <taxon>Epicoccum</taxon>
    </lineage>
</organism>
<reference evidence="2 3" key="1">
    <citation type="journal article" date="2017" name="Genome Announc.">
        <title>Genome sequence of the saprophytic ascomycete Epicoccum nigrum ICMP 19927 strain isolated from New Zealand.</title>
        <authorList>
            <person name="Fokin M."/>
            <person name="Fleetwood D."/>
            <person name="Weir B.S."/>
            <person name="Villas-Boas S.G."/>
        </authorList>
    </citation>
    <scope>NUCLEOTIDE SEQUENCE [LARGE SCALE GENOMIC DNA]</scope>
    <source>
        <strain evidence="2 3">ICMP 19927</strain>
    </source>
</reference>
<dbReference type="SUPFAM" id="SSF53474">
    <property type="entry name" value="alpha/beta-Hydrolases"/>
    <property type="match status" value="1"/>
</dbReference>
<feature type="transmembrane region" description="Helical" evidence="1">
    <location>
        <begin position="7"/>
        <end position="24"/>
    </location>
</feature>
<gene>
    <name evidence="2" type="ORF">B5807_02435</name>
</gene>
<accession>A0A1Y2MA01</accession>
<keyword evidence="3" id="KW-1185">Reference proteome</keyword>
<evidence type="ECO:0000313" key="2">
    <source>
        <dbReference type="EMBL" id="OSS52925.1"/>
    </source>
</evidence>
<dbReference type="InParanoid" id="A0A1Y2MA01"/>
<keyword evidence="1" id="KW-0812">Transmembrane</keyword>
<dbReference type="PANTHER" id="PTHR43433">
    <property type="entry name" value="HYDROLASE, ALPHA/BETA FOLD FAMILY PROTEIN"/>
    <property type="match status" value="1"/>
</dbReference>
<proteinExistence type="predicted"/>
<dbReference type="AlphaFoldDB" id="A0A1Y2MA01"/>
<keyword evidence="1" id="KW-0472">Membrane</keyword>
<dbReference type="PANTHER" id="PTHR43433:SF10">
    <property type="entry name" value="AB HYDROLASE-1 DOMAIN-CONTAINING PROTEIN"/>
    <property type="match status" value="1"/>
</dbReference>
<evidence type="ECO:0000256" key="1">
    <source>
        <dbReference type="SAM" id="Phobius"/>
    </source>
</evidence>
<keyword evidence="1" id="KW-1133">Transmembrane helix</keyword>
<dbReference type="Gene3D" id="3.40.50.1820">
    <property type="entry name" value="alpha/beta hydrolase"/>
    <property type="match status" value="1"/>
</dbReference>
<evidence type="ECO:0008006" key="4">
    <source>
        <dbReference type="Google" id="ProtNLM"/>
    </source>
</evidence>
<sequence>MGSHKTLYCALAGIGTGIALYLFSRPKRFTPHTIPLRGAQNCKYILDNSHSHTFTLSDGRKLGYADYGNREGKPILYQHGIPGSRIEATRYHDLGIELGLRIIAIDRPGYGWSTPFKEYGARSVKTWAEDVNALTDHLKLSEYAVMVHGLPRISTTLPKKKRTDTHQGVSGGGPYALSLAHSLPADKLKAVCLICGIGPRDIGMSGAGWPTYLGFTIGWRFSPAVLLKWYFQLDPALSLALSDEERIRLLLSPDRLKGMSDEDRMLFADEDEMRVYVASSRASFAQGYDGMCKDGYALCTDWGFGIEDVTKDVPVVLWYGAQDLNVPPGHGRATAARLRTGAEQGDGEIAEKGPVEWRERVRLRILEDTHASVVGRDKMGYLVEILNAWGKGA</sequence>
<name>A0A1Y2MA01_EPING</name>
<dbReference type="InterPro" id="IPR050471">
    <property type="entry name" value="AB_hydrolase"/>
</dbReference>
<dbReference type="STRING" id="105696.A0A1Y2MA01"/>
<dbReference type="Proteomes" id="UP000193240">
    <property type="component" value="Unassembled WGS sequence"/>
</dbReference>
<dbReference type="EMBL" id="KZ107839">
    <property type="protein sequence ID" value="OSS52925.1"/>
    <property type="molecule type" value="Genomic_DNA"/>
</dbReference>